<evidence type="ECO:0000256" key="2">
    <source>
        <dbReference type="ARBA" id="ARBA00022630"/>
    </source>
</evidence>
<evidence type="ECO:0000256" key="1">
    <source>
        <dbReference type="ARBA" id="ARBA00001974"/>
    </source>
</evidence>
<dbReference type="Gene3D" id="3.30.70.2450">
    <property type="match status" value="1"/>
</dbReference>
<dbReference type="InterPro" id="IPR036188">
    <property type="entry name" value="FAD/NAD-bd_sf"/>
</dbReference>
<dbReference type="GO" id="GO:0004497">
    <property type="term" value="F:monooxygenase activity"/>
    <property type="evidence" value="ECO:0007669"/>
    <property type="project" value="UniProtKB-KW"/>
</dbReference>
<evidence type="ECO:0000259" key="5">
    <source>
        <dbReference type="Pfam" id="PF01494"/>
    </source>
</evidence>
<dbReference type="Proteomes" id="UP001049518">
    <property type="component" value="Chromosome"/>
</dbReference>
<dbReference type="Gene3D" id="3.50.50.60">
    <property type="entry name" value="FAD/NAD(P)-binding domain"/>
    <property type="match status" value="1"/>
</dbReference>
<dbReference type="RefSeq" id="WP_231329569.1">
    <property type="nucleotide sequence ID" value="NZ_CP059572.1"/>
</dbReference>
<sequence>MSPDGRADGGTGDGEPVSEHDVVIVGGGPTGLLLACELSLAGVGAVVVERLTEPTRTSRSLVLGQRPAECFAQRGLDWFADNPRVREFKFGLLDLTSVVPPETLPIRVQQWRMERLLEARARELGVDVRRGHETVGLDQDGSGATVRVRSAAGEYRLRGSWVVGCDGAHSTVRKAAGIGFPGTPSTTYAITGEMALVDEPFPGRVFIDLFERGIVSIVPLAPLEPGMHRVMAVQFETGPPGRDTPVTADEQRDAVRRVGGIDLTIGEVRWLSRFGNATRLAETYRKGRVLLAGDAAHVHFPSGGPGLNTGVQDAVNLGWKLAAEINGWAPPGLLDSYHDERHPVGARVCRNSRAQTALMHPLDTVGPLRELFAEIMRAGQAEAGRHLIETLNGLDVRYPPAPGAQDAHPLIGRRVPHVTLNTPEGPIPFAHTLHSARGVLLDLSGGGLDRAGIAGWRDRVDLVSADPVPELAASAVLVRPDGYAAWAGGTGAAEDTGDVAGLRSALATWFGDPVGATAAI</sequence>
<keyword evidence="7" id="KW-1185">Reference proteome</keyword>
<dbReference type="EMBL" id="CP059572">
    <property type="protein sequence ID" value="QXJ23888.1"/>
    <property type="molecule type" value="Genomic_DNA"/>
</dbReference>
<feature type="domain" description="FAD-binding" evidence="5">
    <location>
        <begin position="20"/>
        <end position="352"/>
    </location>
</feature>
<dbReference type="Gene3D" id="3.40.30.120">
    <property type="match status" value="1"/>
</dbReference>
<dbReference type="InterPro" id="IPR002938">
    <property type="entry name" value="FAD-bd"/>
</dbReference>
<evidence type="ECO:0000313" key="7">
    <source>
        <dbReference type="Proteomes" id="UP001049518"/>
    </source>
</evidence>
<keyword evidence="6" id="KW-0560">Oxidoreductase</keyword>
<dbReference type="Pfam" id="PF21274">
    <property type="entry name" value="Rng_hyd_C"/>
    <property type="match status" value="1"/>
</dbReference>
<keyword evidence="3" id="KW-0274">FAD</keyword>
<dbReference type="SUPFAM" id="SSF51905">
    <property type="entry name" value="FAD/NAD(P)-binding domain"/>
    <property type="match status" value="1"/>
</dbReference>
<keyword evidence="2" id="KW-0285">Flavoprotein</keyword>
<organism evidence="6 7">
    <name type="scientific">Actinomadura graeca</name>
    <dbReference type="NCBI Taxonomy" id="2750812"/>
    <lineage>
        <taxon>Bacteria</taxon>
        <taxon>Bacillati</taxon>
        <taxon>Actinomycetota</taxon>
        <taxon>Actinomycetes</taxon>
        <taxon>Streptosporangiales</taxon>
        <taxon>Thermomonosporaceae</taxon>
        <taxon>Actinomadura</taxon>
    </lineage>
</organism>
<dbReference type="PANTHER" id="PTHR43004:SF19">
    <property type="entry name" value="BINDING MONOOXYGENASE, PUTATIVE (JCVI)-RELATED"/>
    <property type="match status" value="1"/>
</dbReference>
<dbReference type="PRINTS" id="PR00420">
    <property type="entry name" value="RNGMNOXGNASE"/>
</dbReference>
<dbReference type="PANTHER" id="PTHR43004">
    <property type="entry name" value="TRK SYSTEM POTASSIUM UPTAKE PROTEIN"/>
    <property type="match status" value="1"/>
</dbReference>
<dbReference type="Pfam" id="PF01494">
    <property type="entry name" value="FAD_binding_3"/>
    <property type="match status" value="1"/>
</dbReference>
<evidence type="ECO:0000256" key="3">
    <source>
        <dbReference type="ARBA" id="ARBA00022827"/>
    </source>
</evidence>
<gene>
    <name evidence="6" type="ORF">AGRA3207_005106</name>
</gene>
<name>A0ABX8R4F5_9ACTN</name>
<feature type="region of interest" description="Disordered" evidence="4">
    <location>
        <begin position="1"/>
        <end position="21"/>
    </location>
</feature>
<protein>
    <submittedName>
        <fullName evidence="6">FAD-dependent monooxygenase</fullName>
    </submittedName>
</protein>
<proteinExistence type="predicted"/>
<keyword evidence="6" id="KW-0503">Monooxygenase</keyword>
<evidence type="ECO:0000256" key="4">
    <source>
        <dbReference type="SAM" id="MobiDB-lite"/>
    </source>
</evidence>
<evidence type="ECO:0000313" key="6">
    <source>
        <dbReference type="EMBL" id="QXJ23888.1"/>
    </source>
</evidence>
<reference evidence="6" key="1">
    <citation type="submission" date="2020-07" db="EMBL/GenBank/DDBJ databases">
        <authorList>
            <person name="Tarantini F.S."/>
            <person name="Hong K.W."/>
            <person name="Chan K.G."/>
        </authorList>
    </citation>
    <scope>NUCLEOTIDE SEQUENCE</scope>
    <source>
        <strain evidence="6">32-07</strain>
    </source>
</reference>
<comment type="cofactor">
    <cofactor evidence="1">
        <name>FAD</name>
        <dbReference type="ChEBI" id="CHEBI:57692"/>
    </cofactor>
</comment>
<dbReference type="InterPro" id="IPR050641">
    <property type="entry name" value="RIFMO-like"/>
</dbReference>
<accession>A0ABX8R4F5</accession>